<dbReference type="OrthoDB" id="3688572at2759"/>
<feature type="compositionally biased region" description="Basic and acidic residues" evidence="1">
    <location>
        <begin position="32"/>
        <end position="41"/>
    </location>
</feature>
<organism evidence="3 4">
    <name type="scientific">Ophiobolus disseminans</name>
    <dbReference type="NCBI Taxonomy" id="1469910"/>
    <lineage>
        <taxon>Eukaryota</taxon>
        <taxon>Fungi</taxon>
        <taxon>Dikarya</taxon>
        <taxon>Ascomycota</taxon>
        <taxon>Pezizomycotina</taxon>
        <taxon>Dothideomycetes</taxon>
        <taxon>Pleosporomycetidae</taxon>
        <taxon>Pleosporales</taxon>
        <taxon>Pleosporineae</taxon>
        <taxon>Phaeosphaeriaceae</taxon>
        <taxon>Ophiobolus</taxon>
    </lineage>
</organism>
<protein>
    <submittedName>
        <fullName evidence="3">Uncharacterized protein</fullName>
    </submittedName>
</protein>
<evidence type="ECO:0000313" key="4">
    <source>
        <dbReference type="Proteomes" id="UP000799424"/>
    </source>
</evidence>
<evidence type="ECO:0000313" key="3">
    <source>
        <dbReference type="EMBL" id="KAF2819959.1"/>
    </source>
</evidence>
<name>A0A6A6ZGY5_9PLEO</name>
<reference evidence="3" key="1">
    <citation type="journal article" date="2020" name="Stud. Mycol.">
        <title>101 Dothideomycetes genomes: a test case for predicting lifestyles and emergence of pathogens.</title>
        <authorList>
            <person name="Haridas S."/>
            <person name="Albert R."/>
            <person name="Binder M."/>
            <person name="Bloem J."/>
            <person name="Labutti K."/>
            <person name="Salamov A."/>
            <person name="Andreopoulos B."/>
            <person name="Baker S."/>
            <person name="Barry K."/>
            <person name="Bills G."/>
            <person name="Bluhm B."/>
            <person name="Cannon C."/>
            <person name="Castanera R."/>
            <person name="Culley D."/>
            <person name="Daum C."/>
            <person name="Ezra D."/>
            <person name="Gonzalez J."/>
            <person name="Henrissat B."/>
            <person name="Kuo A."/>
            <person name="Liang C."/>
            <person name="Lipzen A."/>
            <person name="Lutzoni F."/>
            <person name="Magnuson J."/>
            <person name="Mondo S."/>
            <person name="Nolan M."/>
            <person name="Ohm R."/>
            <person name="Pangilinan J."/>
            <person name="Park H.-J."/>
            <person name="Ramirez L."/>
            <person name="Alfaro M."/>
            <person name="Sun H."/>
            <person name="Tritt A."/>
            <person name="Yoshinaga Y."/>
            <person name="Zwiers L.-H."/>
            <person name="Turgeon B."/>
            <person name="Goodwin S."/>
            <person name="Spatafora J."/>
            <person name="Crous P."/>
            <person name="Grigoriev I."/>
        </authorList>
    </citation>
    <scope>NUCLEOTIDE SEQUENCE</scope>
    <source>
        <strain evidence="3">CBS 113818</strain>
    </source>
</reference>
<keyword evidence="2" id="KW-0732">Signal</keyword>
<keyword evidence="4" id="KW-1185">Reference proteome</keyword>
<feature type="region of interest" description="Disordered" evidence="1">
    <location>
        <begin position="26"/>
        <end position="45"/>
    </location>
</feature>
<feature type="signal peptide" evidence="2">
    <location>
        <begin position="1"/>
        <end position="21"/>
    </location>
</feature>
<dbReference type="AlphaFoldDB" id="A0A6A6ZGY5"/>
<dbReference type="EMBL" id="MU006242">
    <property type="protein sequence ID" value="KAF2819959.1"/>
    <property type="molecule type" value="Genomic_DNA"/>
</dbReference>
<evidence type="ECO:0000256" key="1">
    <source>
        <dbReference type="SAM" id="MobiDB-lite"/>
    </source>
</evidence>
<accession>A0A6A6ZGY5</accession>
<proteinExistence type="predicted"/>
<feature type="chain" id="PRO_5025328898" evidence="2">
    <location>
        <begin position="22"/>
        <end position="243"/>
    </location>
</feature>
<gene>
    <name evidence="3" type="ORF">CC86DRAFT_459987</name>
</gene>
<evidence type="ECO:0000256" key="2">
    <source>
        <dbReference type="SAM" id="SignalP"/>
    </source>
</evidence>
<dbReference type="Proteomes" id="UP000799424">
    <property type="component" value="Unassembled WGS sequence"/>
</dbReference>
<sequence>MRLNALAALSAASTLLTTSTALPHQDTIAAPRTHDTSRRALDAPPNENAITLHLGTSARNVGTRVNDSLYNEIFSALRTVCPKHSAKGCAAAVGDKSVPRAKFQVFVAHGEYVLREDLYVYMQSAFWDARLDIYKLLTEAVAGVATRTTWSKNNCYLFWGYETKGEDVNYEMCNMLDTVNVGLAGGKYWMNVSFDSTRTEGEADCWSVREAAGEFLQRNVTGRLDKAMGWAEGTAWVVPECGV</sequence>